<dbReference type="PROSITE" id="PS51762">
    <property type="entry name" value="GH16_2"/>
    <property type="match status" value="1"/>
</dbReference>
<dbReference type="EMBL" id="CAJNOR010002177">
    <property type="protein sequence ID" value="CAF1258754.1"/>
    <property type="molecule type" value="Genomic_DNA"/>
</dbReference>
<evidence type="ECO:0000256" key="1">
    <source>
        <dbReference type="ARBA" id="ARBA00006865"/>
    </source>
</evidence>
<evidence type="ECO:0000313" key="5">
    <source>
        <dbReference type="Proteomes" id="UP000663828"/>
    </source>
</evidence>
<dbReference type="GO" id="GO:0004553">
    <property type="term" value="F:hydrolase activity, hydrolyzing O-glycosyl compounds"/>
    <property type="evidence" value="ECO:0007669"/>
    <property type="project" value="InterPro"/>
</dbReference>
<gene>
    <name evidence="4" type="ORF">EDS130_LOCUS44519</name>
    <name evidence="3" type="ORF">XAT740_LOCUS26661</name>
</gene>
<dbReference type="GO" id="GO:0005975">
    <property type="term" value="P:carbohydrate metabolic process"/>
    <property type="evidence" value="ECO:0007669"/>
    <property type="project" value="InterPro"/>
</dbReference>
<organism evidence="4 6">
    <name type="scientific">Adineta ricciae</name>
    <name type="common">Rotifer</name>
    <dbReference type="NCBI Taxonomy" id="249248"/>
    <lineage>
        <taxon>Eukaryota</taxon>
        <taxon>Metazoa</taxon>
        <taxon>Spiralia</taxon>
        <taxon>Gnathifera</taxon>
        <taxon>Rotifera</taxon>
        <taxon>Eurotatoria</taxon>
        <taxon>Bdelloidea</taxon>
        <taxon>Adinetida</taxon>
        <taxon>Adinetidae</taxon>
        <taxon>Adineta</taxon>
    </lineage>
</organism>
<dbReference type="InterPro" id="IPR057232">
    <property type="entry name" value="DUF7910"/>
</dbReference>
<evidence type="ECO:0000313" key="4">
    <source>
        <dbReference type="EMBL" id="CAF1530313.1"/>
    </source>
</evidence>
<dbReference type="CDD" id="cd00257">
    <property type="entry name" value="beta-trefoil_FSCN-like"/>
    <property type="match status" value="1"/>
</dbReference>
<proteinExistence type="inferred from homology"/>
<dbReference type="InterPro" id="IPR013320">
    <property type="entry name" value="ConA-like_dom_sf"/>
</dbReference>
<sequence>MAGNQYRLVWEDQFSDDGPVDRNRWDFDIGTGDNGWGNQEAQFYTDRTENVRCENQRLIIEAHREDYQGQRFTSARLKSKMSWTYGRLQVKAKLPLGRGLWPAIWMLPRTKTYGNAYWPDNGEIDVMEQVGYDPNKIVSSVHTAEYNHMKNTQPTHGVDVPDACSNFKIYTLNWTSDQLEMFVGDDNQPFEQRILVWDKGNQGWQRWPFDKDFFIILNIAIGGTWGGQHGIDESIFPKRMEIEWVRFYKLESENIGTQSAPAAHRVIALRSNANGKFVCAENGGNGSLIASRDAVGSSWEKFDLITLDGNKVALRSHANGKYVCAEAAGKKPLIVNRNGIHAWETFQMIYRGENKVAFIAVNGKYVCAVDYGRGALTADRTNVDAWETFDLVPQ</sequence>
<evidence type="ECO:0000259" key="2">
    <source>
        <dbReference type="PROSITE" id="PS51762"/>
    </source>
</evidence>
<comment type="similarity">
    <text evidence="1">Belongs to the glycosyl hydrolase 16 family.</text>
</comment>
<feature type="domain" description="GH16" evidence="2">
    <location>
        <begin position="1"/>
        <end position="253"/>
    </location>
</feature>
<dbReference type="EMBL" id="CAJNOJ010000871">
    <property type="protein sequence ID" value="CAF1530313.1"/>
    <property type="molecule type" value="Genomic_DNA"/>
</dbReference>
<keyword evidence="5" id="KW-1185">Reference proteome</keyword>
<dbReference type="PANTHER" id="PTHR10963">
    <property type="entry name" value="GLYCOSYL HYDROLASE-RELATED"/>
    <property type="match status" value="1"/>
</dbReference>
<dbReference type="Gene3D" id="2.80.10.50">
    <property type="match status" value="1"/>
</dbReference>
<protein>
    <recommendedName>
        <fullName evidence="2">GH16 domain-containing protein</fullName>
    </recommendedName>
</protein>
<dbReference type="CDD" id="cd08023">
    <property type="entry name" value="GH16_laminarinase_like"/>
    <property type="match status" value="1"/>
</dbReference>
<dbReference type="Proteomes" id="UP000663852">
    <property type="component" value="Unassembled WGS sequence"/>
</dbReference>
<dbReference type="SUPFAM" id="SSF49899">
    <property type="entry name" value="Concanavalin A-like lectins/glucanases"/>
    <property type="match status" value="1"/>
</dbReference>
<dbReference type="InterPro" id="IPR008999">
    <property type="entry name" value="Actin-crosslinking"/>
</dbReference>
<dbReference type="Pfam" id="PF00722">
    <property type="entry name" value="Glyco_hydro_16"/>
    <property type="match status" value="1"/>
</dbReference>
<dbReference type="OrthoDB" id="4781at2759"/>
<accession>A0A815VA13</accession>
<dbReference type="PANTHER" id="PTHR10963:SF55">
    <property type="entry name" value="GLYCOSIDE HYDROLASE FAMILY 16 PROTEIN"/>
    <property type="match status" value="1"/>
</dbReference>
<comment type="caution">
    <text evidence="4">The sequence shown here is derived from an EMBL/GenBank/DDBJ whole genome shotgun (WGS) entry which is preliminary data.</text>
</comment>
<dbReference type="Gene3D" id="2.60.120.200">
    <property type="match status" value="1"/>
</dbReference>
<evidence type="ECO:0000313" key="3">
    <source>
        <dbReference type="EMBL" id="CAF1258754.1"/>
    </source>
</evidence>
<reference evidence="4" key="1">
    <citation type="submission" date="2021-02" db="EMBL/GenBank/DDBJ databases">
        <authorList>
            <person name="Nowell W R."/>
        </authorList>
    </citation>
    <scope>NUCLEOTIDE SEQUENCE</scope>
</reference>
<dbReference type="InterPro" id="IPR000757">
    <property type="entry name" value="Beta-glucanase-like"/>
</dbReference>
<dbReference type="SUPFAM" id="SSF50405">
    <property type="entry name" value="Actin-crosslinking proteins"/>
    <property type="match status" value="1"/>
</dbReference>
<dbReference type="AlphaFoldDB" id="A0A815VA13"/>
<evidence type="ECO:0000313" key="6">
    <source>
        <dbReference type="Proteomes" id="UP000663852"/>
    </source>
</evidence>
<dbReference type="Pfam" id="PF25490">
    <property type="entry name" value="DUF7910"/>
    <property type="match status" value="1"/>
</dbReference>
<name>A0A815VA13_ADIRI</name>
<dbReference type="Proteomes" id="UP000663828">
    <property type="component" value="Unassembled WGS sequence"/>
</dbReference>
<dbReference type="InterPro" id="IPR050546">
    <property type="entry name" value="Glycosyl_Hydrlase_16"/>
</dbReference>